<keyword evidence="2" id="KW-0472">Membrane</keyword>
<keyword evidence="4" id="KW-1185">Reference proteome</keyword>
<dbReference type="EMBL" id="FNUC01000003">
    <property type="protein sequence ID" value="SEE67141.1"/>
    <property type="molecule type" value="Genomic_DNA"/>
</dbReference>
<reference evidence="4" key="1">
    <citation type="submission" date="2016-10" db="EMBL/GenBank/DDBJ databases">
        <authorList>
            <person name="Varghese N."/>
            <person name="Submissions S."/>
        </authorList>
    </citation>
    <scope>NUCLEOTIDE SEQUENCE [LARGE SCALE GENOMIC DNA]</scope>
    <source>
        <strain evidence="4">DSM 45237</strain>
    </source>
</reference>
<proteinExistence type="predicted"/>
<dbReference type="Proteomes" id="UP000181980">
    <property type="component" value="Unassembled WGS sequence"/>
</dbReference>
<dbReference type="STRING" id="561176.SAMN04488561_2202"/>
<feature type="region of interest" description="Disordered" evidence="1">
    <location>
        <begin position="68"/>
        <end position="140"/>
    </location>
</feature>
<name>A0A1H5KST6_9ACTN</name>
<evidence type="ECO:0000256" key="2">
    <source>
        <dbReference type="SAM" id="Phobius"/>
    </source>
</evidence>
<feature type="transmembrane region" description="Helical" evidence="2">
    <location>
        <begin position="44"/>
        <end position="63"/>
    </location>
</feature>
<dbReference type="AlphaFoldDB" id="A0A1H5KST6"/>
<feature type="compositionally biased region" description="Pro residues" evidence="1">
    <location>
        <begin position="86"/>
        <end position="113"/>
    </location>
</feature>
<feature type="compositionally biased region" description="Low complexity" evidence="1">
    <location>
        <begin position="75"/>
        <end position="85"/>
    </location>
</feature>
<sequence length="447" mass="47334">MNEFDDLENTLAAELRRRSGEVAGADGMAGRARRHARVVRRRRAIAVAGVTAVALAVAVPAALSLRPVPQTAPDPAHSPTTSQTPAPTPSETPSPDPTTPPPSTPPSSPPAVPPVETDEPQQPEQPVAGGTTELVLDGMPTGAPPAISWVFETTFYTEDGRELPIPEDMFFPFAIRDGAIGQLPGTTEGRLPDIGNSDATGAVVGREPGNGPVLSYDGFLLAEYLPAEDIVWAGQADGGGTGPGGRDVPPDQQLDPVGFLDDYALVSNVSTDEELWAGVRIDSFAPGEPTPPITPPWDIVEVTAVSQPAGLVVGFTEIRDDGTCSAVYEADADEPLWSTCEYSFDHFSPDGRYLVGADDYRDGEGNASMVVVEARTGAVVHTYDGWYIGAATFEDDDHVLLSVRLVDDAERQVALVRCDLTGACELATPAVRVDQYSDAYGFGLQRW</sequence>
<dbReference type="SUPFAM" id="SSF69304">
    <property type="entry name" value="Tricorn protease N-terminal domain"/>
    <property type="match status" value="1"/>
</dbReference>
<dbReference type="RefSeq" id="WP_069112829.1">
    <property type="nucleotide sequence ID" value="NZ_FNUC01000003.1"/>
</dbReference>
<evidence type="ECO:0000313" key="4">
    <source>
        <dbReference type="Proteomes" id="UP000181980"/>
    </source>
</evidence>
<gene>
    <name evidence="3" type="ORF">SAMN04488561_2202</name>
</gene>
<dbReference type="OrthoDB" id="5176683at2"/>
<evidence type="ECO:0000256" key="1">
    <source>
        <dbReference type="SAM" id="MobiDB-lite"/>
    </source>
</evidence>
<keyword evidence="2" id="KW-0812">Transmembrane</keyword>
<organism evidence="3 4">
    <name type="scientific">Jiangella alba</name>
    <dbReference type="NCBI Taxonomy" id="561176"/>
    <lineage>
        <taxon>Bacteria</taxon>
        <taxon>Bacillati</taxon>
        <taxon>Actinomycetota</taxon>
        <taxon>Actinomycetes</taxon>
        <taxon>Jiangellales</taxon>
        <taxon>Jiangellaceae</taxon>
        <taxon>Jiangella</taxon>
    </lineage>
</organism>
<protein>
    <submittedName>
        <fullName evidence="3">Uncharacterized protein</fullName>
    </submittedName>
</protein>
<accession>A0A1H5KST6</accession>
<evidence type="ECO:0000313" key="3">
    <source>
        <dbReference type="EMBL" id="SEE67141.1"/>
    </source>
</evidence>
<keyword evidence="2" id="KW-1133">Transmembrane helix</keyword>